<dbReference type="PANTHER" id="PTHR23159:SF31">
    <property type="entry name" value="CENTROSOME-ASSOCIATED PROTEIN CEP250 ISOFORM X1"/>
    <property type="match status" value="1"/>
</dbReference>
<evidence type="ECO:0000313" key="3">
    <source>
        <dbReference type="Proteomes" id="UP001303473"/>
    </source>
</evidence>
<gene>
    <name evidence="2" type="ORF">QBC46DRAFT_263663</name>
</gene>
<accession>A0AAN6N4Z4</accession>
<feature type="region of interest" description="Disordered" evidence="1">
    <location>
        <begin position="409"/>
        <end position="428"/>
    </location>
</feature>
<keyword evidence="3" id="KW-1185">Reference proteome</keyword>
<evidence type="ECO:0000313" key="2">
    <source>
        <dbReference type="EMBL" id="KAK3939277.1"/>
    </source>
</evidence>
<feature type="compositionally biased region" description="Low complexity" evidence="1">
    <location>
        <begin position="73"/>
        <end position="84"/>
    </location>
</feature>
<proteinExistence type="predicted"/>
<sequence length="729" mass="82940">MADQPPADGAQSPPSTIYQKPPSPGLDIPTEYLSNANPGLPASPGPTVPPRQPRGGPPLAYENGRSLKRSGSRSRPASRAASPPVEHHTSTPISQAREPYASHSPPKHRLDRAGSHDVSKERLNRSLPEIEPETQRKDRGDSSDERYIARLKDDVDKLTEQVVKLRTEKMRMGDRLFEFLTQKTPNAWFDRDHQDPVAQILVYCEQLVKNAHENFLAADGLQLTLDTEKKKTEYLDQELDKATAEVQRLETELGKLQGYLKQSDRDLQDAGRVQASLEHERNQLRRQVTEKSRSLETQKKQYDSQISSLNQQVAGLMETVDGLKAQLSKQKNDLARQMQAQAQYYNETQRDMEARYEQTEAGYKEALQSEKEKAQQQLEEQKTLLEQESKKQLLMLEQEMKKKVQALEQQLQTERQGRDKELAKKDDQHARNVVHLRDKILSLEADLVDNVDDFRPATDDALKSKYREVKLLVETITEPFNLGVHTMPQSSRLDPTRLLTREGSKPMRFLLRSIVWARIIDGFFSAPFGFGAFGSGNGKQQLINVYYEWRKLFDFSQSAYRGGDEDYEQFRRDKEANKWRSATFQSIMTAVVPRGQKKALAATADKVRPYADNRQNVEEDILDILREVCNGAVSDEFQEKVTEIVRLAGELALEFGSQRAELGLDMPERGDSLEIGLEFVDCEDGDNARGKVEEVELVVAPKLFRVGDGRNDLKTRKTIFPGEIYPMQT</sequence>
<feature type="compositionally biased region" description="Basic and acidic residues" evidence="1">
    <location>
        <begin position="111"/>
        <end position="124"/>
    </location>
</feature>
<dbReference type="Proteomes" id="UP001303473">
    <property type="component" value="Unassembled WGS sequence"/>
</dbReference>
<feature type="region of interest" description="Disordered" evidence="1">
    <location>
        <begin position="1"/>
        <end position="145"/>
    </location>
</feature>
<feature type="compositionally biased region" description="Pro residues" evidence="1">
    <location>
        <begin position="41"/>
        <end position="56"/>
    </location>
</feature>
<reference evidence="3" key="1">
    <citation type="journal article" date="2023" name="Mol. Phylogenet. Evol.">
        <title>Genome-scale phylogeny and comparative genomics of the fungal order Sordariales.</title>
        <authorList>
            <person name="Hensen N."/>
            <person name="Bonometti L."/>
            <person name="Westerberg I."/>
            <person name="Brannstrom I.O."/>
            <person name="Guillou S."/>
            <person name="Cros-Aarteil S."/>
            <person name="Calhoun S."/>
            <person name="Haridas S."/>
            <person name="Kuo A."/>
            <person name="Mondo S."/>
            <person name="Pangilinan J."/>
            <person name="Riley R."/>
            <person name="LaButti K."/>
            <person name="Andreopoulos B."/>
            <person name="Lipzen A."/>
            <person name="Chen C."/>
            <person name="Yan M."/>
            <person name="Daum C."/>
            <person name="Ng V."/>
            <person name="Clum A."/>
            <person name="Steindorff A."/>
            <person name="Ohm R.A."/>
            <person name="Martin F."/>
            <person name="Silar P."/>
            <person name="Natvig D.O."/>
            <person name="Lalanne C."/>
            <person name="Gautier V."/>
            <person name="Ament-Velasquez S.L."/>
            <person name="Kruys A."/>
            <person name="Hutchinson M.I."/>
            <person name="Powell A.J."/>
            <person name="Barry K."/>
            <person name="Miller A.N."/>
            <person name="Grigoriev I.V."/>
            <person name="Debuchy R."/>
            <person name="Gladieux P."/>
            <person name="Hiltunen Thoren M."/>
            <person name="Johannesson H."/>
        </authorList>
    </citation>
    <scope>NUCLEOTIDE SEQUENCE [LARGE SCALE GENOMIC DNA]</scope>
    <source>
        <strain evidence="3">CBS 340.73</strain>
    </source>
</reference>
<feature type="region of interest" description="Disordered" evidence="1">
    <location>
        <begin position="282"/>
        <end position="303"/>
    </location>
</feature>
<comment type="caution">
    <text evidence="2">The sequence shown here is derived from an EMBL/GenBank/DDBJ whole genome shotgun (WGS) entry which is preliminary data.</text>
</comment>
<dbReference type="PANTHER" id="PTHR23159">
    <property type="entry name" value="CENTROSOMAL PROTEIN 2"/>
    <property type="match status" value="1"/>
</dbReference>
<protein>
    <submittedName>
        <fullName evidence="2">Uncharacterized protein</fullName>
    </submittedName>
</protein>
<feature type="compositionally biased region" description="Basic and acidic residues" evidence="1">
    <location>
        <begin position="415"/>
        <end position="428"/>
    </location>
</feature>
<name>A0AAN6N4Z4_9PEZI</name>
<feature type="compositionally biased region" description="Basic and acidic residues" evidence="1">
    <location>
        <begin position="282"/>
        <end position="302"/>
    </location>
</feature>
<organism evidence="2 3">
    <name type="scientific">Diplogelasinospora grovesii</name>
    <dbReference type="NCBI Taxonomy" id="303347"/>
    <lineage>
        <taxon>Eukaryota</taxon>
        <taxon>Fungi</taxon>
        <taxon>Dikarya</taxon>
        <taxon>Ascomycota</taxon>
        <taxon>Pezizomycotina</taxon>
        <taxon>Sordariomycetes</taxon>
        <taxon>Sordariomycetidae</taxon>
        <taxon>Sordariales</taxon>
        <taxon>Diplogelasinosporaceae</taxon>
        <taxon>Diplogelasinospora</taxon>
    </lineage>
</organism>
<dbReference type="EMBL" id="MU853814">
    <property type="protein sequence ID" value="KAK3939277.1"/>
    <property type="molecule type" value="Genomic_DNA"/>
</dbReference>
<evidence type="ECO:0000256" key="1">
    <source>
        <dbReference type="SAM" id="MobiDB-lite"/>
    </source>
</evidence>
<dbReference type="AlphaFoldDB" id="A0AAN6N4Z4"/>
<feature type="compositionally biased region" description="Basic and acidic residues" evidence="1">
    <location>
        <begin position="133"/>
        <end position="145"/>
    </location>
</feature>